<evidence type="ECO:0000313" key="12">
    <source>
        <dbReference type="Proteomes" id="UP000005220"/>
    </source>
</evidence>
<dbReference type="PANTHER" id="PTHR31983">
    <property type="entry name" value="ENDO-1,3(4)-BETA-GLUCANASE 1"/>
    <property type="match status" value="1"/>
</dbReference>
<sequence length="723" mass="80687">MCISFQSAATIPGPRDKSLSALEAQFDATNVVAIDFDTPISTSKPASFIPRVAHAVSLPYSLIKSENNNSIETNKFYGNMLLGGQTNPVWTHPYSLWFNQNDPASYGIGVSYVQNSQKVFDTTKSPPGYFFSPTFIQSFLFGAKEFTTKPYLNFQNMKHTSVQLNVKLSDARFIKLPLIQGMGFVTAIYQGLTPNLKSAVGFKTFTKISANKYQATLENGVTWTIYVSGNYSGFTLSLLNGNTVQGNKSMNNCVIQIIPSTKTIIDSVAGSYPIDMTISASVSSYIGTYSLNYTTNNGNDTLLYALPHQYNNFTSSSKSTKINDRLTSTVSGTMEGVIAKQLNMILLIPSTVDFNVSAKMTNLPQSNLNTILAAATQEVKNANVPAESNLDSMYFSGKVLQKYAWLLYVCHFILKNSALTSTLLPQLQTAITRFITNTQILPLNYDTTWNGLISSGKPEQDFGNPYYNDHHFHYGYHVMAIALTSKVALDIDPKSQWPKATSLWCQYLIRDYSNPSIKDPYFPVFRSFDWFHGHSWAKGLYESGDGKDQESTSEDVNSIYAIKLWAIVNNNTNLVNMANIQLGIINSSINSYFLYLDTNTIEPPQFVPNKVSGILFENKIDHTTYFGTNTEYIHMIHALPLIPITNYIRSAKFAKQEWNQVLSKIIDKIPNNGWKSVIMLEIASFDAKSSWNYFAQSNFFSNYGLDDGQSLTWSLTYAASLLS</sequence>
<dbReference type="InterPro" id="IPR040720">
    <property type="entry name" value="GH81_C"/>
</dbReference>
<organism evidence="11 12">
    <name type="scientific">Kazachstania africana (strain ATCC 22294 / BCRC 22015 / CBS 2517 / CECT 1963 / NBRC 1671 / NRRL Y-8276)</name>
    <name type="common">Yeast</name>
    <name type="synonym">Kluyveromyces africanus</name>
    <dbReference type="NCBI Taxonomy" id="1071382"/>
    <lineage>
        <taxon>Eukaryota</taxon>
        <taxon>Fungi</taxon>
        <taxon>Dikarya</taxon>
        <taxon>Ascomycota</taxon>
        <taxon>Saccharomycotina</taxon>
        <taxon>Saccharomycetes</taxon>
        <taxon>Saccharomycetales</taxon>
        <taxon>Saccharomycetaceae</taxon>
        <taxon>Kazachstania</taxon>
    </lineage>
</organism>
<comment type="similarity">
    <text evidence="2">Belongs to the glycosyl hydrolase 81 family.</text>
</comment>
<keyword evidence="12" id="KW-1185">Reference proteome</keyword>
<evidence type="ECO:0000256" key="7">
    <source>
        <dbReference type="ARBA" id="ARBA00023316"/>
    </source>
</evidence>
<keyword evidence="6" id="KW-0326">Glycosidase</keyword>
<evidence type="ECO:0000313" key="11">
    <source>
        <dbReference type="EMBL" id="CCF59623.1"/>
    </source>
</evidence>
<dbReference type="InterPro" id="IPR005200">
    <property type="entry name" value="Endo-beta-glucanase"/>
</dbReference>
<evidence type="ECO:0000259" key="9">
    <source>
        <dbReference type="Pfam" id="PF03639"/>
    </source>
</evidence>
<dbReference type="HOGENOM" id="CLU_005482_2_1_1"/>
<dbReference type="GO" id="GO:0042973">
    <property type="term" value="F:glucan endo-1,3-beta-D-glucosidase activity"/>
    <property type="evidence" value="ECO:0007669"/>
    <property type="project" value="UniProtKB-EC"/>
</dbReference>
<dbReference type="InParanoid" id="H2AZ67"/>
<evidence type="ECO:0000256" key="2">
    <source>
        <dbReference type="ARBA" id="ARBA00010730"/>
    </source>
</evidence>
<dbReference type="Gene3D" id="2.70.98.30">
    <property type="entry name" value="Golgi alpha-mannosidase II, domain 4"/>
    <property type="match status" value="1"/>
</dbReference>
<dbReference type="Gene3D" id="1.20.5.420">
    <property type="entry name" value="Immunoglobulin FC, subunit C"/>
    <property type="match status" value="1"/>
</dbReference>
<dbReference type="KEGG" id="kaf:KAFR_0H02140"/>
<keyword evidence="8" id="KW-0624">Polysaccharide degradation</keyword>
<dbReference type="Gene3D" id="1.10.287.1170">
    <property type="entry name" value="glycoside hydrolase family 81 endo-[beta] glucanase"/>
    <property type="match status" value="1"/>
</dbReference>
<dbReference type="FunCoup" id="H2AZ67">
    <property type="interactions" value="250"/>
</dbReference>
<dbReference type="PROSITE" id="PS52008">
    <property type="entry name" value="GH81"/>
    <property type="match status" value="1"/>
</dbReference>
<dbReference type="AlphaFoldDB" id="H2AZ67"/>
<dbReference type="GeneID" id="13887619"/>
<name>H2AZ67_KAZAF</name>
<dbReference type="STRING" id="1071382.H2AZ67"/>
<evidence type="ECO:0000256" key="6">
    <source>
        <dbReference type="ARBA" id="ARBA00023295"/>
    </source>
</evidence>
<dbReference type="GO" id="GO:0009986">
    <property type="term" value="C:cell surface"/>
    <property type="evidence" value="ECO:0007669"/>
    <property type="project" value="TreeGrafter"/>
</dbReference>
<comment type="catalytic activity">
    <reaction evidence="1">
        <text>Hydrolysis of (1-&gt;3)-beta-D-glucosidic linkages in (1-&gt;3)-beta-D-glucans.</text>
        <dbReference type="EC" id="3.2.1.39"/>
    </reaction>
</comment>
<dbReference type="RefSeq" id="XP_003958758.1">
    <property type="nucleotide sequence ID" value="XM_003958709.1"/>
</dbReference>
<dbReference type="Pfam" id="PF17652">
    <property type="entry name" value="Glyco_hydro81C"/>
    <property type="match status" value="1"/>
</dbReference>
<evidence type="ECO:0000256" key="8">
    <source>
        <dbReference type="ARBA" id="ARBA00023326"/>
    </source>
</evidence>
<protein>
    <recommendedName>
        <fullName evidence="3">glucan endo-1,3-beta-D-glucosidase</fullName>
        <ecNumber evidence="3">3.2.1.39</ecNumber>
    </recommendedName>
</protein>
<dbReference type="Pfam" id="PF03639">
    <property type="entry name" value="Glyco_hydro_81"/>
    <property type="match status" value="1"/>
</dbReference>
<dbReference type="PANTHER" id="PTHR31983:SF0">
    <property type="entry name" value="GLUCAN ENDO-1,3-BETA-D-GLUCOSIDASE 2"/>
    <property type="match status" value="1"/>
</dbReference>
<dbReference type="GO" id="GO:0052861">
    <property type="term" value="F:endo-1,3(4)-beta-glucanase activity"/>
    <property type="evidence" value="ECO:0007669"/>
    <property type="project" value="InterPro"/>
</dbReference>
<keyword evidence="4" id="KW-0378">Hydrolase</keyword>
<dbReference type="EMBL" id="HE650828">
    <property type="protein sequence ID" value="CCF59623.1"/>
    <property type="molecule type" value="Genomic_DNA"/>
</dbReference>
<reference evidence="11 12" key="1">
    <citation type="journal article" date="2011" name="Proc. Natl. Acad. Sci. U.S.A.">
        <title>Evolutionary erosion of yeast sex chromosomes by mating-type switching accidents.</title>
        <authorList>
            <person name="Gordon J.L."/>
            <person name="Armisen D."/>
            <person name="Proux-Wera E."/>
            <person name="Oheigeartaigh S.S."/>
            <person name="Byrne K.P."/>
            <person name="Wolfe K.H."/>
        </authorList>
    </citation>
    <scope>NUCLEOTIDE SEQUENCE [LARGE SCALE GENOMIC DNA]</scope>
    <source>
        <strain evidence="12">ATCC 22294 / BCRC 22015 / CBS 2517 / CECT 1963 / NBRC 1671 / NRRL Y-8276</strain>
    </source>
</reference>
<dbReference type="GO" id="GO:0000272">
    <property type="term" value="P:polysaccharide catabolic process"/>
    <property type="evidence" value="ECO:0007669"/>
    <property type="project" value="UniProtKB-KW"/>
</dbReference>
<accession>H2AZ67</accession>
<dbReference type="OrthoDB" id="4473401at2759"/>
<evidence type="ECO:0000256" key="4">
    <source>
        <dbReference type="ARBA" id="ARBA00022801"/>
    </source>
</evidence>
<gene>
    <name evidence="11" type="primary">KAFR0H02140</name>
    <name evidence="11" type="ORF">KAFR_0H02140</name>
</gene>
<evidence type="ECO:0000256" key="1">
    <source>
        <dbReference type="ARBA" id="ARBA00000382"/>
    </source>
</evidence>
<dbReference type="GO" id="GO:0071555">
    <property type="term" value="P:cell wall organization"/>
    <property type="evidence" value="ECO:0007669"/>
    <property type="project" value="UniProtKB-KW"/>
</dbReference>
<dbReference type="EC" id="3.2.1.39" evidence="3"/>
<dbReference type="eggNOG" id="KOG2254">
    <property type="taxonomic scope" value="Eukaryota"/>
</dbReference>
<evidence type="ECO:0000256" key="3">
    <source>
        <dbReference type="ARBA" id="ARBA00012780"/>
    </source>
</evidence>
<evidence type="ECO:0000259" key="10">
    <source>
        <dbReference type="Pfam" id="PF17652"/>
    </source>
</evidence>
<feature type="domain" description="Glycosyl hydrolase family 81 N-terminal" evidence="9">
    <location>
        <begin position="65"/>
        <end position="355"/>
    </location>
</feature>
<keyword evidence="5" id="KW-0119">Carbohydrate metabolism</keyword>
<evidence type="ECO:0000256" key="5">
    <source>
        <dbReference type="ARBA" id="ARBA00023277"/>
    </source>
</evidence>
<dbReference type="InterPro" id="IPR040451">
    <property type="entry name" value="GH81_N"/>
</dbReference>
<keyword evidence="7" id="KW-0961">Cell wall biogenesis/degradation</keyword>
<proteinExistence type="inferred from homology"/>
<dbReference type="Proteomes" id="UP000005220">
    <property type="component" value="Chromosome 8"/>
</dbReference>
<feature type="domain" description="Glycosyl hydrolase family 81 C-terminal" evidence="10">
    <location>
        <begin position="365"/>
        <end position="715"/>
    </location>
</feature>